<dbReference type="Pfam" id="PF20110">
    <property type="entry name" value="DUF6500"/>
    <property type="match status" value="1"/>
</dbReference>
<reference evidence="1 3" key="1">
    <citation type="submission" date="2016-06" db="EMBL/GenBank/DDBJ databases">
        <title>The sequenced genome of the ice-adhering bacterium Marinomonas primoryensis, from Antarctica.</title>
        <authorList>
            <person name="Graham L."/>
            <person name="Vance T.D.R."/>
            <person name="Davies P.L."/>
        </authorList>
    </citation>
    <scope>NUCLEOTIDE SEQUENCE [LARGE SCALE GENOMIC DNA]</scope>
    <source>
        <strain evidence="1 3">AceL</strain>
    </source>
</reference>
<dbReference type="EMBL" id="JBDYKN010000007">
    <property type="protein sequence ID" value="MEP7729694.1"/>
    <property type="molecule type" value="Genomic_DNA"/>
</dbReference>
<dbReference type="AlphaFoldDB" id="A0A2Z4PRL0"/>
<name>A0A2Z4PRL0_9GAMM</name>
<proteinExistence type="predicted"/>
<protein>
    <submittedName>
        <fullName evidence="2">DUF6500 family protein</fullName>
    </submittedName>
</protein>
<keyword evidence="4" id="KW-1185">Reference proteome</keyword>
<evidence type="ECO:0000313" key="1">
    <source>
        <dbReference type="EMBL" id="AWY00182.1"/>
    </source>
</evidence>
<dbReference type="Proteomes" id="UP001471651">
    <property type="component" value="Unassembled WGS sequence"/>
</dbReference>
<gene>
    <name evidence="1" type="ORF">A8139_09380</name>
    <name evidence="2" type="ORF">ABKW32_09585</name>
</gene>
<reference evidence="2 4" key="2">
    <citation type="submission" date="2024-05" db="EMBL/GenBank/DDBJ databases">
        <authorList>
            <person name="Busch G.E."/>
            <person name="Sharma I."/>
        </authorList>
    </citation>
    <scope>NUCLEOTIDE SEQUENCE [LARGE SCALE GENOMIC DNA]</scope>
    <source>
        <strain evidence="2 4">23GB23</strain>
    </source>
</reference>
<sequence length="82" mass="9641">MDLRTREKILAVCLEKIKQKGDGVQVSFYAFFANKNDDPITLMNVARWWIEEHQLNHFEKATKIYAMVESIKDKSLDKTTSY</sequence>
<evidence type="ECO:0000313" key="2">
    <source>
        <dbReference type="EMBL" id="MEP7729694.1"/>
    </source>
</evidence>
<organism evidence="1 3">
    <name type="scientific">Marinomonas primoryensis</name>
    <dbReference type="NCBI Taxonomy" id="178399"/>
    <lineage>
        <taxon>Bacteria</taxon>
        <taxon>Pseudomonadati</taxon>
        <taxon>Pseudomonadota</taxon>
        <taxon>Gammaproteobacteria</taxon>
        <taxon>Oceanospirillales</taxon>
        <taxon>Oceanospirillaceae</taxon>
        <taxon>Marinomonas</taxon>
    </lineage>
</organism>
<dbReference type="EMBL" id="CP016181">
    <property type="protein sequence ID" value="AWY00182.1"/>
    <property type="molecule type" value="Genomic_DNA"/>
</dbReference>
<evidence type="ECO:0000313" key="3">
    <source>
        <dbReference type="Proteomes" id="UP000249898"/>
    </source>
</evidence>
<dbReference type="Proteomes" id="UP000249898">
    <property type="component" value="Chromosome"/>
</dbReference>
<evidence type="ECO:0000313" key="4">
    <source>
        <dbReference type="Proteomes" id="UP001471651"/>
    </source>
</evidence>
<dbReference type="InterPro" id="IPR045448">
    <property type="entry name" value="DUF6500"/>
</dbReference>
<dbReference type="RefSeq" id="WP_112137627.1">
    <property type="nucleotide sequence ID" value="NZ_CP016181.1"/>
</dbReference>
<dbReference type="OrthoDB" id="982400at2"/>
<accession>A0A2Z4PRL0</accession>